<reference evidence="1" key="1">
    <citation type="submission" date="2022-08" db="EMBL/GenBank/DDBJ databases">
        <title>Genomic analyses of the natural microbiome of Caenorhabditis elegans.</title>
        <authorList>
            <person name="Samuel B."/>
        </authorList>
    </citation>
    <scope>NUCLEOTIDE SEQUENCE</scope>
    <source>
        <strain evidence="1">BIGb0277</strain>
    </source>
</reference>
<name>A0AAW5PDQ7_9GAMM</name>
<organism evidence="1 2">
    <name type="scientific">Stenotrophomonas rhizophila</name>
    <dbReference type="NCBI Taxonomy" id="216778"/>
    <lineage>
        <taxon>Bacteria</taxon>
        <taxon>Pseudomonadati</taxon>
        <taxon>Pseudomonadota</taxon>
        <taxon>Gammaproteobacteria</taxon>
        <taxon>Lysobacterales</taxon>
        <taxon>Lysobacteraceae</taxon>
        <taxon>Stenotrophomonas</taxon>
    </lineage>
</organism>
<dbReference type="EMBL" id="JANUEK010000001">
    <property type="protein sequence ID" value="MCS4278573.1"/>
    <property type="molecule type" value="Genomic_DNA"/>
</dbReference>
<accession>A0AAW5PDQ7</accession>
<comment type="caution">
    <text evidence="1">The sequence shown here is derived from an EMBL/GenBank/DDBJ whole genome shotgun (WGS) entry which is preliminary data.</text>
</comment>
<gene>
    <name evidence="1" type="ORF">M2412_000534</name>
</gene>
<sequence>MYVENKLFQALYRHADALLRDAMYLTDLTGRRVGDV</sequence>
<proteinExistence type="predicted"/>
<protein>
    <submittedName>
        <fullName evidence="1">Uncharacterized protein</fullName>
    </submittedName>
</protein>
<dbReference type="Proteomes" id="UP001320691">
    <property type="component" value="Unassembled WGS sequence"/>
</dbReference>
<evidence type="ECO:0000313" key="1">
    <source>
        <dbReference type="EMBL" id="MCS4278573.1"/>
    </source>
</evidence>
<dbReference type="AlphaFoldDB" id="A0AAW5PDQ7"/>
<evidence type="ECO:0000313" key="2">
    <source>
        <dbReference type="Proteomes" id="UP001320691"/>
    </source>
</evidence>